<dbReference type="EMBL" id="AP019779">
    <property type="protein sequence ID" value="BBL61379.1"/>
    <property type="molecule type" value="Genomic_DNA"/>
</dbReference>
<organism evidence="1 2">
    <name type="scientific">Methanobrevibacter arboriphilus</name>
    <dbReference type="NCBI Taxonomy" id="39441"/>
    <lineage>
        <taxon>Archaea</taxon>
        <taxon>Methanobacteriati</taxon>
        <taxon>Methanobacteriota</taxon>
        <taxon>Methanomada group</taxon>
        <taxon>Methanobacteria</taxon>
        <taxon>Methanobacteriales</taxon>
        <taxon>Methanobacteriaceae</taxon>
        <taxon>Methanobrevibacter</taxon>
    </lineage>
</organism>
<dbReference type="Proteomes" id="UP000825015">
    <property type="component" value="Chromosome"/>
</dbReference>
<evidence type="ECO:0000313" key="1">
    <source>
        <dbReference type="EMBL" id="BBL61379.1"/>
    </source>
</evidence>
<keyword evidence="1" id="KW-0378">Hydrolase</keyword>
<keyword evidence="2" id="KW-1185">Reference proteome</keyword>
<keyword evidence="1" id="KW-0255">Endonuclease</keyword>
<gene>
    <name evidence="1" type="ORF">MarbSA_04190</name>
</gene>
<keyword evidence="1" id="KW-0540">Nuclease</keyword>
<sequence>MGDYISKSKNNNNLSFKVEKIMKELNNLYTLRVFEDRDPYRVLIRTILSQRTKDANTDKATNQLFSKYKDIHEVADAPIEDIEKLVKSAGFFRVKANRIKEVSHIILDYYGGIVPNNMKELLELPGVGRKTANCVLVFAFQEPAIPVDTHVHRIPNRWGIVNTKTPEKTEEELMKIVPKNLWIDMNDLIVQFGQTICRPLNPLCEECPIADLCDYYNTNFL</sequence>
<accession>A0ACA8R1Z6</accession>
<proteinExistence type="predicted"/>
<name>A0ACA8R1Z6_METAZ</name>
<evidence type="ECO:0000313" key="2">
    <source>
        <dbReference type="Proteomes" id="UP000825015"/>
    </source>
</evidence>
<reference evidence="1" key="1">
    <citation type="submission" date="2019-06" db="EMBL/GenBank/DDBJ databases">
        <title>Complete genome sequence of Methanobrevibacter arboriphilus strain SA.</title>
        <authorList>
            <person name="Asakawa S."/>
        </authorList>
    </citation>
    <scope>NUCLEOTIDE SEQUENCE</scope>
    <source>
        <strain evidence="1">SA</strain>
    </source>
</reference>
<protein>
    <submittedName>
        <fullName evidence="1">Endonuclease III</fullName>
    </submittedName>
</protein>